<proteinExistence type="predicted"/>
<feature type="transmembrane region" description="Helical" evidence="1">
    <location>
        <begin position="48"/>
        <end position="76"/>
    </location>
</feature>
<dbReference type="EMBL" id="CAJNNW010026884">
    <property type="protein sequence ID" value="CAE8688361.1"/>
    <property type="molecule type" value="Genomic_DNA"/>
</dbReference>
<dbReference type="AlphaFoldDB" id="A0A813JYS0"/>
<protein>
    <submittedName>
        <fullName evidence="2">Uncharacterized protein</fullName>
    </submittedName>
</protein>
<accession>A0A813JYS0</accession>
<keyword evidence="1" id="KW-1133">Transmembrane helix</keyword>
<gene>
    <name evidence="2" type="ORF">PGLA2088_LOCUS25874</name>
</gene>
<evidence type="ECO:0000256" key="1">
    <source>
        <dbReference type="SAM" id="Phobius"/>
    </source>
</evidence>
<name>A0A813JYS0_POLGL</name>
<evidence type="ECO:0000313" key="2">
    <source>
        <dbReference type="EMBL" id="CAE8688361.1"/>
    </source>
</evidence>
<organism evidence="2 3">
    <name type="scientific">Polarella glacialis</name>
    <name type="common">Dinoflagellate</name>
    <dbReference type="NCBI Taxonomy" id="89957"/>
    <lineage>
        <taxon>Eukaryota</taxon>
        <taxon>Sar</taxon>
        <taxon>Alveolata</taxon>
        <taxon>Dinophyceae</taxon>
        <taxon>Suessiales</taxon>
        <taxon>Suessiaceae</taxon>
        <taxon>Polarella</taxon>
    </lineage>
</organism>
<keyword evidence="1" id="KW-0812">Transmembrane</keyword>
<dbReference type="Proteomes" id="UP000626109">
    <property type="component" value="Unassembled WGS sequence"/>
</dbReference>
<comment type="caution">
    <text evidence="2">The sequence shown here is derived from an EMBL/GenBank/DDBJ whole genome shotgun (WGS) entry which is preliminary data.</text>
</comment>
<evidence type="ECO:0000313" key="3">
    <source>
        <dbReference type="Proteomes" id="UP000626109"/>
    </source>
</evidence>
<sequence>DWAVCEQCGPSSRFEKSIPSKAWFAREACALRKRSSRRLHAERRECRCLSLSVVVCCFLLLLLLLSVVCCLLSVVVQRANAPGREILSFADFFIDPVEAEELSR</sequence>
<feature type="non-terminal residue" evidence="2">
    <location>
        <position position="1"/>
    </location>
</feature>
<keyword evidence="1" id="KW-0472">Membrane</keyword>
<reference evidence="2" key="1">
    <citation type="submission" date="2021-02" db="EMBL/GenBank/DDBJ databases">
        <authorList>
            <person name="Dougan E. K."/>
            <person name="Rhodes N."/>
            <person name="Thang M."/>
            <person name="Chan C."/>
        </authorList>
    </citation>
    <scope>NUCLEOTIDE SEQUENCE</scope>
</reference>